<dbReference type="EC" id="2.1.1.-" evidence="1"/>
<reference evidence="2" key="1">
    <citation type="journal article" date="2019" name="Int. J. Syst. Evol. Microbiol.">
        <title>The Global Catalogue of Microorganisms (GCM) 10K type strain sequencing project: providing services to taxonomists for standard genome sequencing and annotation.</title>
        <authorList>
            <consortium name="The Broad Institute Genomics Platform"/>
            <consortium name="The Broad Institute Genome Sequencing Center for Infectious Disease"/>
            <person name="Wu L."/>
            <person name="Ma J."/>
        </authorList>
    </citation>
    <scope>NUCLEOTIDE SEQUENCE [LARGE SCALE GENOMIC DNA]</scope>
    <source>
        <strain evidence="2">CCUG 49679</strain>
    </source>
</reference>
<dbReference type="EMBL" id="JBHSQB010000010">
    <property type="protein sequence ID" value="MFC6098047.1"/>
    <property type="molecule type" value="Genomic_DNA"/>
</dbReference>
<comment type="caution">
    <text evidence="1">The sequence shown here is derived from an EMBL/GenBank/DDBJ whole genome shotgun (WGS) entry which is preliminary data.</text>
</comment>
<organism evidence="1 2">
    <name type="scientific">Flavobacterium qiangtangense</name>
    <dbReference type="NCBI Taxonomy" id="1442595"/>
    <lineage>
        <taxon>Bacteria</taxon>
        <taxon>Pseudomonadati</taxon>
        <taxon>Bacteroidota</taxon>
        <taxon>Flavobacteriia</taxon>
        <taxon>Flavobacteriales</taxon>
        <taxon>Flavobacteriaceae</taxon>
        <taxon>Flavobacterium</taxon>
    </lineage>
</organism>
<keyword evidence="1" id="KW-0489">Methyltransferase</keyword>
<sequence>MNKQPLRSDVINFLLSKRNFSETTYLEIGVRDPKDNFNKIKAAVKYSVDPGIEFKKNPVSFPFTSDSFFEKLSKNEILDENIKFDIIFVDGLHLAEQVEKDIQNSLKFIKDDGFVVLHDCNPPTEYNAREDYYSRIHKIMGYWNGTTWKAFFKYRKEKSLHSCCVDTDWGIGILSKGSAIGTPAITDNPFYEYNVLDATRKDSLNLVSFEDFKEMINNI</sequence>
<dbReference type="Proteomes" id="UP001596287">
    <property type="component" value="Unassembled WGS sequence"/>
</dbReference>
<protein>
    <submittedName>
        <fullName evidence="1">Class I SAM-dependent methyltransferase</fullName>
        <ecNumber evidence="1">2.1.1.-</ecNumber>
    </submittedName>
</protein>
<dbReference type="RefSeq" id="WP_379793028.1">
    <property type="nucleotide sequence ID" value="NZ_JBHSQB010000010.1"/>
</dbReference>
<dbReference type="Pfam" id="PF13578">
    <property type="entry name" value="Methyltransf_24"/>
    <property type="match status" value="1"/>
</dbReference>
<name>A0ABW1PT99_9FLAO</name>
<dbReference type="SUPFAM" id="SSF53335">
    <property type="entry name" value="S-adenosyl-L-methionine-dependent methyltransferases"/>
    <property type="match status" value="1"/>
</dbReference>
<dbReference type="GO" id="GO:0008168">
    <property type="term" value="F:methyltransferase activity"/>
    <property type="evidence" value="ECO:0007669"/>
    <property type="project" value="UniProtKB-KW"/>
</dbReference>
<dbReference type="Gene3D" id="3.40.50.150">
    <property type="entry name" value="Vaccinia Virus protein VP39"/>
    <property type="match status" value="1"/>
</dbReference>
<dbReference type="GO" id="GO:0032259">
    <property type="term" value="P:methylation"/>
    <property type="evidence" value="ECO:0007669"/>
    <property type="project" value="UniProtKB-KW"/>
</dbReference>
<keyword evidence="1" id="KW-0808">Transferase</keyword>
<evidence type="ECO:0000313" key="1">
    <source>
        <dbReference type="EMBL" id="MFC6098047.1"/>
    </source>
</evidence>
<evidence type="ECO:0000313" key="2">
    <source>
        <dbReference type="Proteomes" id="UP001596287"/>
    </source>
</evidence>
<proteinExistence type="predicted"/>
<gene>
    <name evidence="1" type="ORF">ACFPVY_15435</name>
</gene>
<accession>A0ABW1PT99</accession>
<keyword evidence="2" id="KW-1185">Reference proteome</keyword>
<dbReference type="InterPro" id="IPR029063">
    <property type="entry name" value="SAM-dependent_MTases_sf"/>
</dbReference>